<dbReference type="InterPro" id="IPR057708">
    <property type="entry name" value="DUF7948"/>
</dbReference>
<protein>
    <recommendedName>
        <fullName evidence="1">DUF7948 domain-containing protein</fullName>
    </recommendedName>
</protein>
<proteinExistence type="predicted"/>
<dbReference type="KEGG" id="agi:FSB73_12170"/>
<dbReference type="RefSeq" id="WP_146782448.1">
    <property type="nucleotide sequence ID" value="NZ_CP042434.1"/>
</dbReference>
<gene>
    <name evidence="2" type="ORF">FSB73_12170</name>
</gene>
<dbReference type="Proteomes" id="UP000321291">
    <property type="component" value="Chromosome"/>
</dbReference>
<keyword evidence="3" id="KW-1185">Reference proteome</keyword>
<dbReference type="Pfam" id="PF25778">
    <property type="entry name" value="DUF7948"/>
    <property type="match status" value="1"/>
</dbReference>
<reference evidence="2 3" key="1">
    <citation type="journal article" date="2017" name="Int. J. Syst. Evol. Microbiol.">
        <title>Arachidicoccus ginsenosidivorans sp. nov., with ginsenoside-converting activity isolated from ginseng cultivating soil.</title>
        <authorList>
            <person name="Siddiqi M.Z."/>
            <person name="Aslam Z."/>
            <person name="Im W.T."/>
        </authorList>
    </citation>
    <scope>NUCLEOTIDE SEQUENCE [LARGE SCALE GENOMIC DNA]</scope>
    <source>
        <strain evidence="2 3">Gsoil 809</strain>
    </source>
</reference>
<feature type="domain" description="DUF7948" evidence="1">
    <location>
        <begin position="1"/>
        <end position="100"/>
    </location>
</feature>
<accession>A0A5B8VL47</accession>
<evidence type="ECO:0000259" key="1">
    <source>
        <dbReference type="Pfam" id="PF25778"/>
    </source>
</evidence>
<dbReference type="EMBL" id="CP042434">
    <property type="protein sequence ID" value="QEC72314.1"/>
    <property type="molecule type" value="Genomic_DNA"/>
</dbReference>
<evidence type="ECO:0000313" key="2">
    <source>
        <dbReference type="EMBL" id="QEC72314.1"/>
    </source>
</evidence>
<dbReference type="OrthoDB" id="1652165at2"/>
<dbReference type="AlphaFoldDB" id="A0A5B8VL47"/>
<evidence type="ECO:0000313" key="3">
    <source>
        <dbReference type="Proteomes" id="UP000321291"/>
    </source>
</evidence>
<sequence length="104" mass="11643">MYPHINLVLYHNLYGSLEYDIIVNPTGKISDIKLQYSDATSLQLNTDKTLTTKTPYGRTNENAPVTIEKETDNSISTAFALKDNKLSFSAANYNDIIVIDLTLI</sequence>
<organism evidence="2 3">
    <name type="scientific">Arachidicoccus ginsenosidivorans</name>
    <dbReference type="NCBI Taxonomy" id="496057"/>
    <lineage>
        <taxon>Bacteria</taxon>
        <taxon>Pseudomonadati</taxon>
        <taxon>Bacteroidota</taxon>
        <taxon>Chitinophagia</taxon>
        <taxon>Chitinophagales</taxon>
        <taxon>Chitinophagaceae</taxon>
        <taxon>Arachidicoccus</taxon>
    </lineage>
</organism>
<name>A0A5B8VL47_9BACT</name>